<organism evidence="1 2">
    <name type="scientific">Naganishia adeliensis</name>
    <dbReference type="NCBI Taxonomy" id="92952"/>
    <lineage>
        <taxon>Eukaryota</taxon>
        <taxon>Fungi</taxon>
        <taxon>Dikarya</taxon>
        <taxon>Basidiomycota</taxon>
        <taxon>Agaricomycotina</taxon>
        <taxon>Tremellomycetes</taxon>
        <taxon>Filobasidiales</taxon>
        <taxon>Filobasidiaceae</taxon>
        <taxon>Naganishia</taxon>
    </lineage>
</organism>
<gene>
    <name evidence="1" type="ORF">QFC20_006258</name>
</gene>
<dbReference type="EMBL" id="JASBWS010000106">
    <property type="protein sequence ID" value="KAJ9097062.1"/>
    <property type="molecule type" value="Genomic_DNA"/>
</dbReference>
<name>A0ACC2VDQ3_9TREE</name>
<reference evidence="1" key="1">
    <citation type="submission" date="2023-04" db="EMBL/GenBank/DDBJ databases">
        <title>Draft Genome sequencing of Naganishia species isolated from polar environments using Oxford Nanopore Technology.</title>
        <authorList>
            <person name="Leo P."/>
            <person name="Venkateswaran K."/>
        </authorList>
    </citation>
    <scope>NUCLEOTIDE SEQUENCE</scope>
    <source>
        <strain evidence="1">MNA-CCFEE 5262</strain>
    </source>
</reference>
<proteinExistence type="predicted"/>
<keyword evidence="2" id="KW-1185">Reference proteome</keyword>
<dbReference type="Proteomes" id="UP001230649">
    <property type="component" value="Unassembled WGS sequence"/>
</dbReference>
<evidence type="ECO:0000313" key="1">
    <source>
        <dbReference type="EMBL" id="KAJ9097062.1"/>
    </source>
</evidence>
<evidence type="ECO:0000313" key="2">
    <source>
        <dbReference type="Proteomes" id="UP001230649"/>
    </source>
</evidence>
<accession>A0ACC2VDQ3</accession>
<sequence>MSSIDPLSTSVTQWLFSAAELAHSPSQQPSMHPNAGHADDSMTFEQEYQARKEAIKFLAAVEKDLQGHNPVKVQVDNWKAQQKNQRAGGMMGMQQGMMGMGMNGMQSMPGMSMGMGGMGMQYGRPGQMSMSQMGMQQQQHGRYGQTPNGHNGVDQQVNLDAMSTKDLLAYSGTFGHPNSAEYLHWVNVNQEYEQEIAAACLYLALKAEERMNIKIRVIARAFKGKLGQHNAATDSYENTIAQYEELILETLCYDLPIPQPLGYILRAHSYLYPLPPDLQDPGVEKEKEKEKEKKPSVWGEDENTYGLNRHRTQRNRELQEKLEQYQEQQKRIVDLKQRRKRAQETMRGEELERAAVLDMAYVICDETKTSPLCLLSLANYIASASYLLAECMMYDIPLREAFDKVDQRWVEAFGGRELRLSGEEGVDKFKRSLADTVRWLLEVQNMGLMSKVISDWLKPSDVPPISASIAKVDLDDVKTEDK</sequence>
<protein>
    <submittedName>
        <fullName evidence="1">Uncharacterized protein</fullName>
    </submittedName>
</protein>
<comment type="caution">
    <text evidence="1">The sequence shown here is derived from an EMBL/GenBank/DDBJ whole genome shotgun (WGS) entry which is preliminary data.</text>
</comment>